<comment type="caution">
    <text evidence="2">The sequence shown here is derived from an EMBL/GenBank/DDBJ whole genome shotgun (WGS) entry which is preliminary data.</text>
</comment>
<organism evidence="2 3">
    <name type="scientific">Paraburkholderia panacisoli</name>
    <dbReference type="NCBI Taxonomy" id="2603818"/>
    <lineage>
        <taxon>Bacteria</taxon>
        <taxon>Pseudomonadati</taxon>
        <taxon>Pseudomonadota</taxon>
        <taxon>Betaproteobacteria</taxon>
        <taxon>Burkholderiales</taxon>
        <taxon>Burkholderiaceae</taxon>
        <taxon>Paraburkholderia</taxon>
    </lineage>
</organism>
<protein>
    <submittedName>
        <fullName evidence="2">Uncharacterized protein</fullName>
    </submittedName>
</protein>
<dbReference type="AlphaFoldDB" id="A0A5B0GBY7"/>
<evidence type="ECO:0000256" key="1">
    <source>
        <dbReference type="SAM" id="MobiDB-lite"/>
    </source>
</evidence>
<reference evidence="2 3" key="1">
    <citation type="submission" date="2019-08" db="EMBL/GenBank/DDBJ databases">
        <title>Paraburkholderia sp. DCY113.</title>
        <authorList>
            <person name="Kang J."/>
        </authorList>
    </citation>
    <scope>NUCLEOTIDE SEQUENCE [LARGE SCALE GENOMIC DNA]</scope>
    <source>
        <strain evidence="2 3">DCY113</strain>
    </source>
</reference>
<accession>A0A5B0GBY7</accession>
<dbReference type="EMBL" id="VTUZ01000042">
    <property type="protein sequence ID" value="KAA1000947.1"/>
    <property type="molecule type" value="Genomic_DNA"/>
</dbReference>
<evidence type="ECO:0000313" key="3">
    <source>
        <dbReference type="Proteomes" id="UP000325273"/>
    </source>
</evidence>
<gene>
    <name evidence="2" type="ORF">FVF58_39260</name>
</gene>
<sequence length="86" mass="9576">MRAHDARHPRQTGQTFFGRAPSTRPSTCYDTWCRSTQPAGCRGATHLREEDDRRVVAALDTKSGSISMTLVNRDDVFVLYGTCTPS</sequence>
<dbReference type="Proteomes" id="UP000325273">
    <property type="component" value="Unassembled WGS sequence"/>
</dbReference>
<evidence type="ECO:0000313" key="2">
    <source>
        <dbReference type="EMBL" id="KAA1000947.1"/>
    </source>
</evidence>
<keyword evidence="3" id="KW-1185">Reference proteome</keyword>
<proteinExistence type="predicted"/>
<feature type="region of interest" description="Disordered" evidence="1">
    <location>
        <begin position="1"/>
        <end position="24"/>
    </location>
</feature>
<name>A0A5B0GBY7_9BURK</name>